<accession>A0ACC0MEZ3</accession>
<name>A0ACC0MEZ3_RHOML</name>
<organism evidence="1 2">
    <name type="scientific">Rhododendron molle</name>
    <name type="common">Chinese azalea</name>
    <name type="synonym">Azalea mollis</name>
    <dbReference type="NCBI Taxonomy" id="49168"/>
    <lineage>
        <taxon>Eukaryota</taxon>
        <taxon>Viridiplantae</taxon>
        <taxon>Streptophyta</taxon>
        <taxon>Embryophyta</taxon>
        <taxon>Tracheophyta</taxon>
        <taxon>Spermatophyta</taxon>
        <taxon>Magnoliopsida</taxon>
        <taxon>eudicotyledons</taxon>
        <taxon>Gunneridae</taxon>
        <taxon>Pentapetalae</taxon>
        <taxon>asterids</taxon>
        <taxon>Ericales</taxon>
        <taxon>Ericaceae</taxon>
        <taxon>Ericoideae</taxon>
        <taxon>Rhodoreae</taxon>
        <taxon>Rhododendron</taxon>
    </lineage>
</organism>
<proteinExistence type="predicted"/>
<gene>
    <name evidence="1" type="ORF">RHMOL_Rhmol09G0196100</name>
</gene>
<dbReference type="EMBL" id="CM046396">
    <property type="protein sequence ID" value="KAI8539606.1"/>
    <property type="molecule type" value="Genomic_DNA"/>
</dbReference>
<evidence type="ECO:0000313" key="1">
    <source>
        <dbReference type="EMBL" id="KAI8539606.1"/>
    </source>
</evidence>
<reference evidence="1" key="1">
    <citation type="submission" date="2022-02" db="EMBL/GenBank/DDBJ databases">
        <title>Plant Genome Project.</title>
        <authorList>
            <person name="Zhang R.-G."/>
        </authorList>
    </citation>
    <scope>NUCLEOTIDE SEQUENCE</scope>
    <source>
        <strain evidence="1">AT1</strain>
    </source>
</reference>
<keyword evidence="2" id="KW-1185">Reference proteome</keyword>
<dbReference type="Proteomes" id="UP001062846">
    <property type="component" value="Chromosome 9"/>
</dbReference>
<evidence type="ECO:0000313" key="2">
    <source>
        <dbReference type="Proteomes" id="UP001062846"/>
    </source>
</evidence>
<comment type="caution">
    <text evidence="1">The sequence shown here is derived from an EMBL/GenBank/DDBJ whole genome shotgun (WGS) entry which is preliminary data.</text>
</comment>
<protein>
    <submittedName>
        <fullName evidence="1">Uncharacterized protein</fullName>
    </submittedName>
</protein>
<sequence length="1152" mass="126044">MIFPELSLVLLLFKCGGMSLILSFLSHLKCSLSYLETERFLATFESPSTTFIRLRLELLGSLIPLAPLAFISQCRCRPRRVLLSVVLFPISAHFPSELYLGVIMKFRNSLAPLNLLLPHILLVSCVSNLFMGFPSAFAQSGNETDRLALLDIKAKITHDPLGILNSWNDSTHFCLWNGVTCGTRHWRVTVLDLRSQKLAGPISPHVGNLSFLRALNLQNNTFGPEIPMELGNLRRLQILRLHNNSITGEIPVNISACSNLVRISLSNNKLVGNIPAQLGFLSRLQVLILDSNDLSGSIPPSLGNLTSLTTIGLSYNNLNGSIPETLGTLKNLSFIGLGFNRLSNSIPATIFNISSIAELHASYNYGIEGSLPMDLGTSLPNLQTLALGYNRLTGSIPGSLANVSSLVNIVVPGNQLTGKLPVFGQMPRLHRIVVSLNQLGNGKSDDSSFFSSLINATSLEELAVDGNNLEGVLPESIGNFSTILSKMNLAENFMFGSIPAGLGNLVHLETINMGGNQFSGNIPNGIGNLHKLKVLNISDNKLLGNIPSSLGNLSMLINFNLGGNNLQGSIPSSLGNCQNLARLELAKNKLSGALPAEALRIATLVVFNVSQNNLTGSLPVEVGNLINLEKLDVSENMFSGEIPSSLSHCVRVERLYMQGNLFSGAIASLLSSLRGIQFLDLSRNNLSGEIPDYLEEFKFFQSLNLSFNDFEGSVPTEGVFENTSALSVLGNAKLCGGVEELDLPACIIEGSTKKTLSLSVIILLFTLPGIIVLSLCLLFFVWFQRRRIKHSPIAQENSLLKVSYRSLLEATDGFSSTNLIGSGSFGSVYKAIINDQNGGMVVAVKVLKLIDNQRASKSFKSECEALRNIRHRNLVKILTACSSIDHQGNEFKALVYEFMENGNLEEWLHLRGRERKLRFLQRLNIAIDVACAVDYLHHGCETPIIHCDLKPSNVLLDADMTAHVGDFGLSRFVLQQRSDSSNSQTLSVGVRGSVGYAAPEYGMGSRVSTQGDVYSYGILLLEMFTGRRPTDEMFMDNLSLHSFAEMALPERVEEIADPILLEHEREEEKEEEEVEASKNATTTHSNENNVSRKTVEECLVSVVRIGVACSEEIPRERLDMGDVVAQLQWIKNSLIGGRELNSQMHHEWATEN</sequence>